<dbReference type="InterPro" id="IPR013826">
    <property type="entry name" value="Topo_IA_cen_sub3"/>
</dbReference>
<evidence type="ECO:0000256" key="10">
    <source>
        <dbReference type="RuleBase" id="RU362092"/>
    </source>
</evidence>
<dbReference type="EMBL" id="KV426035">
    <property type="protein sequence ID" value="KZV91051.1"/>
    <property type="molecule type" value="Genomic_DNA"/>
</dbReference>
<dbReference type="InterPro" id="IPR000380">
    <property type="entry name" value="Topo_IA"/>
</dbReference>
<feature type="region of interest" description="Disordered" evidence="11">
    <location>
        <begin position="602"/>
        <end position="623"/>
    </location>
</feature>
<dbReference type="SMART" id="SM00493">
    <property type="entry name" value="TOPRIM"/>
    <property type="match status" value="1"/>
</dbReference>
<dbReference type="InterPro" id="IPR006171">
    <property type="entry name" value="TOPRIM_dom"/>
</dbReference>
<dbReference type="GO" id="GO:0006310">
    <property type="term" value="P:DNA recombination"/>
    <property type="evidence" value="ECO:0007669"/>
    <property type="project" value="TreeGrafter"/>
</dbReference>
<evidence type="ECO:0000256" key="8">
    <source>
        <dbReference type="ARBA" id="ARBA00023125"/>
    </source>
</evidence>
<feature type="region of interest" description="Disordered" evidence="11">
    <location>
        <begin position="681"/>
        <end position="708"/>
    </location>
</feature>
<dbReference type="Pfam" id="PF01131">
    <property type="entry name" value="Topoisom_bac"/>
    <property type="match status" value="2"/>
</dbReference>
<keyword evidence="6" id="KW-0862">Zinc</keyword>
<dbReference type="InterPro" id="IPR003602">
    <property type="entry name" value="Topo_IA_DNA-bd_dom"/>
</dbReference>
<dbReference type="OrthoDB" id="430051at2759"/>
<proteinExistence type="inferred from homology"/>
<evidence type="ECO:0000256" key="11">
    <source>
        <dbReference type="SAM" id="MobiDB-lite"/>
    </source>
</evidence>
<reference evidence="14 15" key="1">
    <citation type="journal article" date="2016" name="Mol. Biol. Evol.">
        <title>Comparative Genomics of Early-Diverging Mushroom-Forming Fungi Provides Insights into the Origins of Lignocellulose Decay Capabilities.</title>
        <authorList>
            <person name="Nagy L.G."/>
            <person name="Riley R."/>
            <person name="Tritt A."/>
            <person name="Adam C."/>
            <person name="Daum C."/>
            <person name="Floudas D."/>
            <person name="Sun H."/>
            <person name="Yadav J.S."/>
            <person name="Pangilinan J."/>
            <person name="Larsson K.H."/>
            <person name="Matsuura K."/>
            <person name="Barry K."/>
            <person name="Labutti K."/>
            <person name="Kuo R."/>
            <person name="Ohm R.A."/>
            <person name="Bhattacharya S.S."/>
            <person name="Shirouzu T."/>
            <person name="Yoshinaga Y."/>
            <person name="Martin F.M."/>
            <person name="Grigoriev I.V."/>
            <person name="Hibbett D.S."/>
        </authorList>
    </citation>
    <scope>NUCLEOTIDE SEQUENCE [LARGE SCALE GENOMIC DNA]</scope>
    <source>
        <strain evidence="14 15">HHB12029</strain>
    </source>
</reference>
<dbReference type="PROSITE" id="PS00396">
    <property type="entry name" value="TOPO_IA_1"/>
    <property type="match status" value="1"/>
</dbReference>
<keyword evidence="8 10" id="KW-0238">DNA-binding</keyword>
<feature type="domain" description="Topo IA-type catalytic" evidence="13">
    <location>
        <begin position="162"/>
        <end position="563"/>
    </location>
</feature>
<dbReference type="GO" id="GO:0006281">
    <property type="term" value="P:DNA repair"/>
    <property type="evidence" value="ECO:0007669"/>
    <property type="project" value="TreeGrafter"/>
</dbReference>
<dbReference type="GO" id="GO:0003677">
    <property type="term" value="F:DNA binding"/>
    <property type="evidence" value="ECO:0007669"/>
    <property type="project" value="UniProtKB-KW"/>
</dbReference>
<keyword evidence="15" id="KW-1185">Reference proteome</keyword>
<comment type="function">
    <text evidence="10">Introduces a single-strand break via transesterification at a target site in duplex DNA. Releases the supercoiling and torsional tension of DNA introduced during the DNA replication and transcription by transiently cleaving and rejoining one strand of the DNA duplex. The scissile phosphodiester is attacked by the catalytic tyrosine of the enzyme, resulting in the formation of a DNA-(5'-phosphotyrosyl)-enzyme intermediate and the expulsion of a 3'-OH DNA strand.</text>
</comment>
<keyword evidence="9 10" id="KW-0413">Isomerase</keyword>
<dbReference type="GO" id="GO:0046872">
    <property type="term" value="F:metal ion binding"/>
    <property type="evidence" value="ECO:0007669"/>
    <property type="project" value="UniProtKB-KW"/>
</dbReference>
<protein>
    <recommendedName>
        <fullName evidence="4 10">DNA topoisomerase</fullName>
        <ecNumber evidence="4 10">5.6.2.1</ecNumber>
    </recommendedName>
</protein>
<dbReference type="InParanoid" id="A0A165GV09"/>
<evidence type="ECO:0000256" key="4">
    <source>
        <dbReference type="ARBA" id="ARBA00012891"/>
    </source>
</evidence>
<sequence>MKVLCVAEKPSIARSVSTILSGGQITTRNTADKYVKNYDFIYAARNANYTVTAVRGHLFQHDFPDGYRKWSSCEPFDLFDAPIETMVSKDCKGIERNLMAEARGAQMLMIWTDCDREGENIGAEIVQVCRKANRNIQVKRARFSAIIAQQIHRAAQNPVELDWAQVHAVEARIFLDLRLGAAFTRLQTLRLQGRFPELDLKVVSYGPCQFPTLGFVVSRYEQVQSFRPETFWYIYLAISRNVNGRNEETEFKWRRGHLFEAPVALAIYELVLETPMARVTSVKKKSVKKWLAEGLYQRGFLSYPRTETDQFDPNFEFMPLIEKQAVDPAWGAFATGLRNGGFATPRMGKKNDKAHPPIHPTAHAGNLAGDEKRVYEFITRRFLACCSKDAEGWETTIEVECGGEEFFTSGLSVLARNYLEVYPYDKWGDRHVPDFAEGETFMPAVCELRDGQTTRPALLTEADLVSLMDKNGIGTDATIAQHIQTIVDREYVMERMEGATKYLVPSTLGIALVDGYNKIGFDKSLSKPQLRRDTEREMVRICEGLKSKEDMLNEAIEQYKALFVKARGDFDLLIQHLRVSLSLAVVGEEDQHQAVEEAEVAEAEAEAGEEEEEEEEEGEEGVVEEAVVEEAGEVLQARTALLLVPNRLVHRRLSRLTTLMKASYATRLSIPLHANLMRQNSSTSVSSLHANHPRDQHLQRNPLHRVRG</sequence>
<dbReference type="PROSITE" id="PS52039">
    <property type="entry name" value="TOPO_IA_2"/>
    <property type="match status" value="1"/>
</dbReference>
<dbReference type="SMART" id="SM00436">
    <property type="entry name" value="TOP1Bc"/>
    <property type="match status" value="1"/>
</dbReference>
<dbReference type="InterPro" id="IPR003601">
    <property type="entry name" value="Topo_IA_2"/>
</dbReference>
<dbReference type="InterPro" id="IPR013824">
    <property type="entry name" value="Topo_IA_cen_sub1"/>
</dbReference>
<dbReference type="PROSITE" id="PS50880">
    <property type="entry name" value="TOPRIM"/>
    <property type="match status" value="1"/>
</dbReference>
<dbReference type="STRING" id="1314781.A0A165GV09"/>
<dbReference type="GO" id="GO:0003917">
    <property type="term" value="F:DNA topoisomerase type I (single strand cut, ATP-independent) activity"/>
    <property type="evidence" value="ECO:0007669"/>
    <property type="project" value="UniProtKB-EC"/>
</dbReference>
<dbReference type="Gene3D" id="3.40.50.140">
    <property type="match status" value="1"/>
</dbReference>
<dbReference type="InterPro" id="IPR013497">
    <property type="entry name" value="Topo_IA_cen"/>
</dbReference>
<evidence type="ECO:0000256" key="5">
    <source>
        <dbReference type="ARBA" id="ARBA00022723"/>
    </source>
</evidence>
<comment type="catalytic activity">
    <reaction evidence="1 10">
        <text>ATP-independent breakage of single-stranded DNA, followed by passage and rejoining.</text>
        <dbReference type="EC" id="5.6.2.1"/>
    </reaction>
</comment>
<dbReference type="EC" id="5.6.2.1" evidence="4 10"/>
<feature type="domain" description="Toprim" evidence="12">
    <location>
        <begin position="2"/>
        <end position="144"/>
    </location>
</feature>
<evidence type="ECO:0000256" key="7">
    <source>
        <dbReference type="ARBA" id="ARBA00023029"/>
    </source>
</evidence>
<organism evidence="14 15">
    <name type="scientific">Exidia glandulosa HHB12029</name>
    <dbReference type="NCBI Taxonomy" id="1314781"/>
    <lineage>
        <taxon>Eukaryota</taxon>
        <taxon>Fungi</taxon>
        <taxon>Dikarya</taxon>
        <taxon>Basidiomycota</taxon>
        <taxon>Agaricomycotina</taxon>
        <taxon>Agaricomycetes</taxon>
        <taxon>Auriculariales</taxon>
        <taxon>Exidiaceae</taxon>
        <taxon>Exidia</taxon>
    </lineage>
</organism>
<evidence type="ECO:0000259" key="12">
    <source>
        <dbReference type="PROSITE" id="PS50880"/>
    </source>
</evidence>
<comment type="similarity">
    <text evidence="3 10">Belongs to the type IA topoisomerase family.</text>
</comment>
<gene>
    <name evidence="14" type="ORF">EXIGLDRAFT_740613</name>
</gene>
<comment type="cofactor">
    <cofactor evidence="2">
        <name>Mg(2+)</name>
        <dbReference type="ChEBI" id="CHEBI:18420"/>
    </cofactor>
</comment>
<dbReference type="FunCoup" id="A0A165GV09">
    <property type="interactions" value="946"/>
</dbReference>
<dbReference type="InterPro" id="IPR034144">
    <property type="entry name" value="TOPRIM_TopoIII"/>
</dbReference>
<dbReference type="FunFam" id="3.40.50.140:FF:000005">
    <property type="entry name" value="DNA topoisomerase"/>
    <property type="match status" value="1"/>
</dbReference>
<dbReference type="Pfam" id="PF01751">
    <property type="entry name" value="Toprim"/>
    <property type="match status" value="1"/>
</dbReference>
<name>A0A165GV09_EXIGL</name>
<dbReference type="SMART" id="SM00437">
    <property type="entry name" value="TOP1Ac"/>
    <property type="match status" value="1"/>
</dbReference>
<evidence type="ECO:0000313" key="14">
    <source>
        <dbReference type="EMBL" id="KZV91051.1"/>
    </source>
</evidence>
<dbReference type="PRINTS" id="PR00417">
    <property type="entry name" value="PRTPISMRASEI"/>
</dbReference>
<evidence type="ECO:0000256" key="6">
    <source>
        <dbReference type="ARBA" id="ARBA00022833"/>
    </source>
</evidence>
<dbReference type="InterPro" id="IPR023405">
    <property type="entry name" value="Topo_IA_core_domain"/>
</dbReference>
<dbReference type="CDD" id="cd00186">
    <property type="entry name" value="TOP1Ac"/>
    <property type="match status" value="1"/>
</dbReference>
<dbReference type="InterPro" id="IPR023406">
    <property type="entry name" value="Topo_IA_AS"/>
</dbReference>
<dbReference type="GO" id="GO:0005634">
    <property type="term" value="C:nucleus"/>
    <property type="evidence" value="ECO:0007669"/>
    <property type="project" value="TreeGrafter"/>
</dbReference>
<keyword evidence="7 10" id="KW-0799">Topoisomerase</keyword>
<accession>A0A165GV09</accession>
<dbReference type="Proteomes" id="UP000077266">
    <property type="component" value="Unassembled WGS sequence"/>
</dbReference>
<dbReference type="FunFam" id="1.10.290.10:FF:000003">
    <property type="entry name" value="DNA topoisomerase"/>
    <property type="match status" value="1"/>
</dbReference>
<dbReference type="AlphaFoldDB" id="A0A165GV09"/>
<evidence type="ECO:0000313" key="15">
    <source>
        <dbReference type="Proteomes" id="UP000077266"/>
    </source>
</evidence>
<dbReference type="CDD" id="cd03362">
    <property type="entry name" value="TOPRIM_TopoIA_TopoIII"/>
    <property type="match status" value="1"/>
</dbReference>
<dbReference type="SUPFAM" id="SSF56712">
    <property type="entry name" value="Prokaryotic type I DNA topoisomerase"/>
    <property type="match status" value="1"/>
</dbReference>
<evidence type="ECO:0000256" key="9">
    <source>
        <dbReference type="ARBA" id="ARBA00023235"/>
    </source>
</evidence>
<dbReference type="GO" id="GO:0006265">
    <property type="term" value="P:DNA topological change"/>
    <property type="evidence" value="ECO:0007669"/>
    <property type="project" value="InterPro"/>
</dbReference>
<dbReference type="Gene3D" id="1.10.290.10">
    <property type="entry name" value="Topoisomerase I, domain 4"/>
    <property type="match status" value="1"/>
</dbReference>
<evidence type="ECO:0000256" key="3">
    <source>
        <dbReference type="ARBA" id="ARBA00009446"/>
    </source>
</evidence>
<dbReference type="Gene3D" id="1.10.460.10">
    <property type="entry name" value="Topoisomerase I, domain 2"/>
    <property type="match status" value="2"/>
</dbReference>
<evidence type="ECO:0000256" key="2">
    <source>
        <dbReference type="ARBA" id="ARBA00001946"/>
    </source>
</evidence>
<keyword evidence="5" id="KW-0479">Metal-binding</keyword>
<evidence type="ECO:0000256" key="1">
    <source>
        <dbReference type="ARBA" id="ARBA00000213"/>
    </source>
</evidence>
<dbReference type="GO" id="GO:0031422">
    <property type="term" value="C:RecQ family helicase-topoisomerase III complex"/>
    <property type="evidence" value="ECO:0007669"/>
    <property type="project" value="TreeGrafter"/>
</dbReference>
<dbReference type="PANTHER" id="PTHR11390">
    <property type="entry name" value="PROKARYOTIC DNA TOPOISOMERASE"/>
    <property type="match status" value="1"/>
</dbReference>
<evidence type="ECO:0000259" key="13">
    <source>
        <dbReference type="PROSITE" id="PS52039"/>
    </source>
</evidence>
<dbReference type="PANTHER" id="PTHR11390:SF21">
    <property type="entry name" value="DNA TOPOISOMERASE 3-ALPHA"/>
    <property type="match status" value="1"/>
</dbReference>